<evidence type="ECO:0000256" key="5">
    <source>
        <dbReference type="ARBA" id="ARBA00023004"/>
    </source>
</evidence>
<dbReference type="InterPro" id="IPR009056">
    <property type="entry name" value="Cyt_c-like_dom"/>
</dbReference>
<dbReference type="PANTHER" id="PTHR40942:SF4">
    <property type="entry name" value="CYTOCHROME C5"/>
    <property type="match status" value="1"/>
</dbReference>
<evidence type="ECO:0000313" key="9">
    <source>
        <dbReference type="EMBL" id="RMH93794.1"/>
    </source>
</evidence>
<evidence type="ECO:0000256" key="6">
    <source>
        <dbReference type="PROSITE-ProRule" id="PRU00433"/>
    </source>
</evidence>
<dbReference type="Pfam" id="PF13442">
    <property type="entry name" value="Cytochrome_CBB3"/>
    <property type="match status" value="1"/>
</dbReference>
<dbReference type="PRINTS" id="PR00607">
    <property type="entry name" value="CYTCHROMECIE"/>
</dbReference>
<dbReference type="OrthoDB" id="9814708at2"/>
<keyword evidence="7" id="KW-0472">Membrane</keyword>
<keyword evidence="10" id="KW-1185">Reference proteome</keyword>
<feature type="transmembrane region" description="Helical" evidence="7">
    <location>
        <begin position="12"/>
        <end position="30"/>
    </location>
</feature>
<gene>
    <name evidence="9" type="ORF">EBB59_03880</name>
</gene>
<protein>
    <submittedName>
        <fullName evidence="9">Cytochrome c5 family protein</fullName>
    </submittedName>
</protein>
<dbReference type="SUPFAM" id="SSF46626">
    <property type="entry name" value="Cytochrome c"/>
    <property type="match status" value="1"/>
</dbReference>
<evidence type="ECO:0000256" key="1">
    <source>
        <dbReference type="ARBA" id="ARBA00022448"/>
    </source>
</evidence>
<keyword evidence="2 6" id="KW-0349">Heme</keyword>
<dbReference type="EMBL" id="RFLY01000004">
    <property type="protein sequence ID" value="RMH93794.1"/>
    <property type="molecule type" value="Genomic_DNA"/>
</dbReference>
<dbReference type="PROSITE" id="PS51007">
    <property type="entry name" value="CYTC"/>
    <property type="match status" value="1"/>
</dbReference>
<evidence type="ECO:0000256" key="2">
    <source>
        <dbReference type="ARBA" id="ARBA00022617"/>
    </source>
</evidence>
<dbReference type="InterPro" id="IPR002323">
    <property type="entry name" value="Cyt_CIE"/>
</dbReference>
<dbReference type="GO" id="GO:0020037">
    <property type="term" value="F:heme binding"/>
    <property type="evidence" value="ECO:0007669"/>
    <property type="project" value="InterPro"/>
</dbReference>
<organism evidence="9 10">
    <name type="scientific">Solilutibacter pythonis</name>
    <dbReference type="NCBI Taxonomy" id="2483112"/>
    <lineage>
        <taxon>Bacteria</taxon>
        <taxon>Pseudomonadati</taxon>
        <taxon>Pseudomonadota</taxon>
        <taxon>Gammaproteobacteria</taxon>
        <taxon>Lysobacterales</taxon>
        <taxon>Lysobacteraceae</taxon>
        <taxon>Solilutibacter</taxon>
    </lineage>
</organism>
<name>A0A3M2I696_9GAMM</name>
<dbReference type="RefSeq" id="WP_122100837.1">
    <property type="nucleotide sequence ID" value="NZ_RFLY01000004.1"/>
</dbReference>
<dbReference type="PANTHER" id="PTHR40942">
    <property type="match status" value="1"/>
</dbReference>
<dbReference type="InterPro" id="IPR036909">
    <property type="entry name" value="Cyt_c-like_dom_sf"/>
</dbReference>
<dbReference type="AlphaFoldDB" id="A0A3M2I696"/>
<dbReference type="Proteomes" id="UP000275012">
    <property type="component" value="Unassembled WGS sequence"/>
</dbReference>
<keyword evidence="5 6" id="KW-0408">Iron</keyword>
<keyword evidence="1" id="KW-0813">Transport</keyword>
<keyword evidence="3 6" id="KW-0479">Metal-binding</keyword>
<evidence type="ECO:0000259" key="8">
    <source>
        <dbReference type="PROSITE" id="PS51007"/>
    </source>
</evidence>
<keyword evidence="7" id="KW-1133">Transmembrane helix</keyword>
<proteinExistence type="predicted"/>
<accession>A0A3M2I696</accession>
<reference evidence="9 10" key="1">
    <citation type="submission" date="2018-10" db="EMBL/GenBank/DDBJ databases">
        <title>Proposal of Lysobacter pythonis sp. nov. isolated from royal pythons (Python regius).</title>
        <authorList>
            <person name="Hans-Juergen B."/>
            <person name="Huptas C."/>
            <person name="Sandra B."/>
            <person name="Igor L."/>
            <person name="Joachim S."/>
            <person name="Siegfried S."/>
            <person name="Mareike W."/>
            <person name="Peter K."/>
        </authorList>
    </citation>
    <scope>NUCLEOTIDE SEQUENCE [LARGE SCALE GENOMIC DNA]</scope>
    <source>
        <strain evidence="9 10">4284/11</strain>
    </source>
</reference>
<dbReference type="GO" id="GO:0005506">
    <property type="term" value="F:iron ion binding"/>
    <property type="evidence" value="ECO:0007669"/>
    <property type="project" value="InterPro"/>
</dbReference>
<evidence type="ECO:0000256" key="4">
    <source>
        <dbReference type="ARBA" id="ARBA00022982"/>
    </source>
</evidence>
<evidence type="ECO:0000313" key="10">
    <source>
        <dbReference type="Proteomes" id="UP000275012"/>
    </source>
</evidence>
<feature type="domain" description="Cytochrome c" evidence="8">
    <location>
        <begin position="87"/>
        <end position="171"/>
    </location>
</feature>
<comment type="caution">
    <text evidence="9">The sequence shown here is derived from an EMBL/GenBank/DDBJ whole genome shotgun (WGS) entry which is preliminary data.</text>
</comment>
<keyword evidence="4" id="KW-0249">Electron transport</keyword>
<dbReference type="GO" id="GO:0009055">
    <property type="term" value="F:electron transfer activity"/>
    <property type="evidence" value="ECO:0007669"/>
    <property type="project" value="InterPro"/>
</dbReference>
<sequence>MNKHDSVFLKKFSTVIAFLVVVTIGLIFLARHINKLLPAEMTPQAQAQTDARITPVGAVYVGAEGMARALAADAARAAAVTSQAAYGGTLDGKVIYDSLCTGCHTSGAGGAPKLDAAGIGARLAQQGLDELVKKAIGGFTGSTGVMPAKGGNPALTDEQVQKTVEWMVEQSK</sequence>
<evidence type="ECO:0000256" key="3">
    <source>
        <dbReference type="ARBA" id="ARBA00022723"/>
    </source>
</evidence>
<evidence type="ECO:0000256" key="7">
    <source>
        <dbReference type="SAM" id="Phobius"/>
    </source>
</evidence>
<dbReference type="Gene3D" id="1.10.760.10">
    <property type="entry name" value="Cytochrome c-like domain"/>
    <property type="match status" value="1"/>
</dbReference>
<keyword evidence="7" id="KW-0812">Transmembrane</keyword>